<dbReference type="SUPFAM" id="SSF55874">
    <property type="entry name" value="ATPase domain of HSP90 chaperone/DNA topoisomerase II/histidine kinase"/>
    <property type="match status" value="1"/>
</dbReference>
<dbReference type="InterPro" id="IPR001789">
    <property type="entry name" value="Sig_transdc_resp-reg_receiver"/>
</dbReference>
<keyword evidence="11" id="KW-0472">Membrane</keyword>
<accession>A0A1I3HRW7</accession>
<dbReference type="Pfam" id="PF01627">
    <property type="entry name" value="Hpt"/>
    <property type="match status" value="1"/>
</dbReference>
<comment type="catalytic activity">
    <reaction evidence="1">
        <text>ATP + protein L-histidine = ADP + protein N-phospho-L-histidine.</text>
        <dbReference type="EC" id="2.7.13.3"/>
    </reaction>
</comment>
<dbReference type="EC" id="2.7.13.3" evidence="3"/>
<dbReference type="GO" id="GO:0005886">
    <property type="term" value="C:plasma membrane"/>
    <property type="evidence" value="ECO:0007669"/>
    <property type="project" value="UniProtKB-SubCell"/>
</dbReference>
<evidence type="ECO:0000313" key="21">
    <source>
        <dbReference type="Proteomes" id="UP000243606"/>
    </source>
</evidence>
<keyword evidence="8" id="KW-0067">ATP-binding</keyword>
<dbReference type="InterPro" id="IPR000700">
    <property type="entry name" value="PAS-assoc_C"/>
</dbReference>
<dbReference type="Pfam" id="PF08447">
    <property type="entry name" value="PAS_3"/>
    <property type="match status" value="1"/>
</dbReference>
<evidence type="ECO:0000259" key="17">
    <source>
        <dbReference type="PROSITE" id="PS50113"/>
    </source>
</evidence>
<dbReference type="Gene3D" id="3.30.565.10">
    <property type="entry name" value="Histidine kinase-like ATPase, C-terminal domain"/>
    <property type="match status" value="1"/>
</dbReference>
<feature type="domain" description="HPt" evidence="19">
    <location>
        <begin position="1440"/>
        <end position="1543"/>
    </location>
</feature>
<dbReference type="SMART" id="SM00091">
    <property type="entry name" value="PAS"/>
    <property type="match status" value="4"/>
</dbReference>
<dbReference type="PROSITE" id="PS50113">
    <property type="entry name" value="PAC"/>
    <property type="match status" value="3"/>
</dbReference>
<comment type="subcellular location">
    <subcellularLocation>
        <location evidence="2">Cell membrane</location>
        <topology evidence="2">Multi-pass membrane protein</topology>
    </subcellularLocation>
</comment>
<evidence type="ECO:0000313" key="20">
    <source>
        <dbReference type="EMBL" id="SFI38401.1"/>
    </source>
</evidence>
<dbReference type="SUPFAM" id="SSF47384">
    <property type="entry name" value="Homodimeric domain of signal transducing histidine kinase"/>
    <property type="match status" value="1"/>
</dbReference>
<dbReference type="PANTHER" id="PTHR45339">
    <property type="entry name" value="HYBRID SIGNAL TRANSDUCTION HISTIDINE KINASE J"/>
    <property type="match status" value="1"/>
</dbReference>
<keyword evidence="20" id="KW-0418">Kinase</keyword>
<evidence type="ECO:0000256" key="2">
    <source>
        <dbReference type="ARBA" id="ARBA00004651"/>
    </source>
</evidence>
<evidence type="ECO:0000256" key="3">
    <source>
        <dbReference type="ARBA" id="ARBA00012438"/>
    </source>
</evidence>
<name>A0A1I3HRW7_9PSED</name>
<keyword evidence="4" id="KW-1003">Cell membrane</keyword>
<dbReference type="SMART" id="SM00448">
    <property type="entry name" value="REC"/>
    <property type="match status" value="2"/>
</dbReference>
<dbReference type="InterPro" id="IPR036890">
    <property type="entry name" value="HATPase_C_sf"/>
</dbReference>
<evidence type="ECO:0000259" key="18">
    <source>
        <dbReference type="PROSITE" id="PS50839"/>
    </source>
</evidence>
<dbReference type="GO" id="GO:0006355">
    <property type="term" value="P:regulation of DNA-templated transcription"/>
    <property type="evidence" value="ECO:0007669"/>
    <property type="project" value="InterPro"/>
</dbReference>
<protein>
    <recommendedName>
        <fullName evidence="3">histidine kinase</fullName>
        <ecNumber evidence="3">2.7.13.3</ecNumber>
    </recommendedName>
</protein>
<feature type="modified residue" description="4-aspartylphosphate" evidence="13">
    <location>
        <position position="1342"/>
    </location>
</feature>
<sequence>MLSLKKISSRHAALLSVLVPLAVGLALSILTANWLQNSNERHAQAALQQVTEEKADAVFRRMRLYQYGLRGARGAVVTLGEHDISRQLFSNYSQTRDIDQEFPGALGFGFVRRVLPHDEPAFIQQARSDDKADFNIRQLAPHAGERYVIQYIEPQARNLSAIGLDIASEKNRRDAAFNALRTGTVQLSGPITLVQASGKPLQSFLILLPIYRTNATPETEEKRLEQGFGWSYAALITEQVLSGLPLSTKNVDLRLRDVTDPENPVLFYENNLQENQLTDRINSTSIREVFGRRWEVSLIAHPSFIQGLYQTSPQWVLAFGVLLSVLLAALNAVFGANRQHRRQVIAEQAKQAAIVESSRDGIIGKSLEGIVTSWNKGAEHIFGFSSDEAVGKSLLELVVPEELVSEEINILKRINAGESIEHYETYRRRKNGSLVEVSATIAPIFDEQHRIIGISKTVRDITQQKAAESEIKGLNASLEKQVVARTRELNELNTLLNTVLDSASEVSMIATDTQGLITLFNHGAERLLGYSAEEMIGLQTPALIHLPEEVQQRSTALSQHYGQAIEGFRVFVHVAELEGAEVREWSYVRKNGSPLTVTLMVTTMHGIDGELVGYLGIGIDVTQRKAAEAELEASLEITRAVLDTAPNPVVTLDASGRTHTLNPAAELAFGLNANSNEYFLPDLLSPASRERLHELIAHATAGERDHTKVSAELIGRRADGSEFPVQLSVGSMHAGKQLLVCVITDLSQQMLLRKELLTARDQLLMAADAAELGIWSLTLTDNSVKWNERMYELFQQPLSLRETGLTYEHWLSRVHPEDAAMAVAKLEAAIAGSGIFDPIFRIIRPDGTTRTIQAGARIETDNSGKPIKVTGVNRDITLQHELETSLRLAKEQADTASAAKSAFLANMSHEIRTPLNAVLGMLHLVQGTELSQRQLDYIQKAYGASQSLLGLLNDILDYSKIEAGKLQLDLHPIQLEPLMCDLAVVLGGNHGQKNVEVMFDLDSALPEVLIGDSQRLQQILINLAGNALKFTAEGNVIVSLRQLERSDARVKVRIAVSDTGIGINDEQLERIFEGFSQAEASISRQYGGSGLGLAISTRLINLMGGELQVDSQVGVGSRFWFDLEFAITEHPPLIAACAVIEKKLHVLVVDDNAVARELLVQMSMDLGWSVEAAHDGNQALTQVREANAQGQPFDLILMDLLMPGIDGLNAARLVRDSAGDTRPPLVVMVTAHGREALANSEQEADTPFAAFLTKPITPKQLAATVTRVIRGVPQSRITPDYHVSKRLEGLRLLVVEDNQLNRQVAQELLMGEGAEVCLAEGGQEGVDTVIGTSGLFDAVLMDIQMPGIDGLEATRLIRQDPRFVDLPIIAMTANASPADRAVCLSAGMSDHIGKPIDLEKLVAALLHWSGRVVPENPTINQSSGAVTENSEAVLRRFGGNLKLLRRMLSNFEPEMHKQLQLLNSHATQGDVKAVLAQLHMLKGSAGTMGAQQLAEKAAEAEQKIQGLTSASASEFLARRGWRDELTEVLKQSLVELHLAFLGPEQTEPSAALRKPTALWQEALRNILKLLAAGNLQAIEQTEALVHDIPRQWQSHFAQFCQAVDCLDFPSASVLGDELLKLAQED</sequence>
<dbReference type="Gene3D" id="3.30.450.20">
    <property type="entry name" value="PAS domain"/>
    <property type="match status" value="4"/>
</dbReference>
<dbReference type="PROSITE" id="PS50110">
    <property type="entry name" value="RESPONSE_REGULATORY"/>
    <property type="match status" value="2"/>
</dbReference>
<evidence type="ECO:0000256" key="5">
    <source>
        <dbReference type="ARBA" id="ARBA00022553"/>
    </source>
</evidence>
<dbReference type="SUPFAM" id="SSF47226">
    <property type="entry name" value="Histidine-containing phosphotransfer domain, HPT domain"/>
    <property type="match status" value="1"/>
</dbReference>
<dbReference type="InterPro" id="IPR000014">
    <property type="entry name" value="PAS"/>
</dbReference>
<dbReference type="PANTHER" id="PTHR45339:SF1">
    <property type="entry name" value="HYBRID SIGNAL TRANSDUCTION HISTIDINE KINASE J"/>
    <property type="match status" value="1"/>
</dbReference>
<keyword evidence="6" id="KW-0812">Transmembrane</keyword>
<feature type="domain" description="Response regulatory" evidence="15">
    <location>
        <begin position="1145"/>
        <end position="1269"/>
    </location>
</feature>
<dbReference type="SUPFAM" id="SSF52172">
    <property type="entry name" value="CheY-like"/>
    <property type="match status" value="2"/>
</dbReference>
<feature type="modified residue" description="4-aspartylphosphate" evidence="13">
    <location>
        <position position="1199"/>
    </location>
</feature>
<keyword evidence="5 13" id="KW-0597">Phosphoprotein</keyword>
<dbReference type="Pfam" id="PF00072">
    <property type="entry name" value="Response_reg"/>
    <property type="match status" value="2"/>
</dbReference>
<evidence type="ECO:0000259" key="15">
    <source>
        <dbReference type="PROSITE" id="PS50110"/>
    </source>
</evidence>
<dbReference type="STRING" id="425504.SAMN05216206_2080"/>
<feature type="domain" description="Response regulatory" evidence="15">
    <location>
        <begin position="1291"/>
        <end position="1409"/>
    </location>
</feature>
<dbReference type="InterPro" id="IPR035965">
    <property type="entry name" value="PAS-like_dom_sf"/>
</dbReference>
<dbReference type="Pfam" id="PF00512">
    <property type="entry name" value="HisKA"/>
    <property type="match status" value="1"/>
</dbReference>
<dbReference type="InterPro" id="IPR001610">
    <property type="entry name" value="PAC"/>
</dbReference>
<dbReference type="Gene3D" id="2.10.70.100">
    <property type="match status" value="1"/>
</dbReference>
<dbReference type="InterPro" id="IPR003594">
    <property type="entry name" value="HATPase_dom"/>
</dbReference>
<dbReference type="Proteomes" id="UP000243606">
    <property type="component" value="Unassembled WGS sequence"/>
</dbReference>
<dbReference type="SUPFAM" id="SSF55785">
    <property type="entry name" value="PYP-like sensor domain (PAS domain)"/>
    <property type="match status" value="4"/>
</dbReference>
<keyword evidence="9" id="KW-1133">Transmembrane helix</keyword>
<dbReference type="InterPro" id="IPR006189">
    <property type="entry name" value="CHASE_dom"/>
</dbReference>
<dbReference type="Pfam" id="PF02518">
    <property type="entry name" value="HATPase_c"/>
    <property type="match status" value="1"/>
</dbReference>
<feature type="domain" description="PAS" evidence="16">
    <location>
        <begin position="634"/>
        <end position="703"/>
    </location>
</feature>
<dbReference type="PROSITE" id="PS50839">
    <property type="entry name" value="CHASE"/>
    <property type="match status" value="1"/>
</dbReference>
<dbReference type="FunFam" id="3.30.565.10:FF:000010">
    <property type="entry name" value="Sensor histidine kinase RcsC"/>
    <property type="match status" value="1"/>
</dbReference>
<dbReference type="GO" id="GO:0005524">
    <property type="term" value="F:ATP binding"/>
    <property type="evidence" value="ECO:0007669"/>
    <property type="project" value="UniProtKB-KW"/>
</dbReference>
<evidence type="ECO:0000256" key="9">
    <source>
        <dbReference type="ARBA" id="ARBA00022989"/>
    </source>
</evidence>
<reference evidence="21" key="1">
    <citation type="submission" date="2016-10" db="EMBL/GenBank/DDBJ databases">
        <authorList>
            <person name="Varghese N."/>
            <person name="Submissions S."/>
        </authorList>
    </citation>
    <scope>NUCLEOTIDE SEQUENCE [LARGE SCALE GENOMIC DNA]</scope>
    <source>
        <strain evidence="21">LMG 24016</strain>
    </source>
</reference>
<dbReference type="InterPro" id="IPR003661">
    <property type="entry name" value="HisK_dim/P_dom"/>
</dbReference>
<dbReference type="CDD" id="cd00082">
    <property type="entry name" value="HisKA"/>
    <property type="match status" value="1"/>
</dbReference>
<feature type="domain" description="CHASE" evidence="18">
    <location>
        <begin position="80"/>
        <end position="228"/>
    </location>
</feature>
<dbReference type="OrthoDB" id="9810730at2"/>
<evidence type="ECO:0000256" key="4">
    <source>
        <dbReference type="ARBA" id="ARBA00022475"/>
    </source>
</evidence>
<dbReference type="Pfam" id="PF03924">
    <property type="entry name" value="CHASE"/>
    <property type="match status" value="1"/>
</dbReference>
<dbReference type="Gene3D" id="3.30.450.350">
    <property type="entry name" value="CHASE domain"/>
    <property type="match status" value="1"/>
</dbReference>
<evidence type="ECO:0000256" key="7">
    <source>
        <dbReference type="ARBA" id="ARBA00022741"/>
    </source>
</evidence>
<feature type="domain" description="PAC" evidence="17">
    <location>
        <begin position="581"/>
        <end position="633"/>
    </location>
</feature>
<evidence type="ECO:0000256" key="12">
    <source>
        <dbReference type="PROSITE-ProRule" id="PRU00110"/>
    </source>
</evidence>
<dbReference type="InterPro" id="IPR036097">
    <property type="entry name" value="HisK_dim/P_sf"/>
</dbReference>
<feature type="domain" description="Histidine kinase" evidence="14">
    <location>
        <begin position="906"/>
        <end position="1127"/>
    </location>
</feature>
<dbReference type="PROSITE" id="PS50112">
    <property type="entry name" value="PAS"/>
    <property type="match status" value="3"/>
</dbReference>
<keyword evidence="10" id="KW-0902">Two-component regulatory system</keyword>
<proteinExistence type="predicted"/>
<organism evidence="20 21">
    <name type="scientific">Pseudomonas guineae</name>
    <dbReference type="NCBI Taxonomy" id="425504"/>
    <lineage>
        <taxon>Bacteria</taxon>
        <taxon>Pseudomonadati</taxon>
        <taxon>Pseudomonadota</taxon>
        <taxon>Gammaproteobacteria</taxon>
        <taxon>Pseudomonadales</taxon>
        <taxon>Pseudomonadaceae</taxon>
        <taxon>Pseudomonas</taxon>
    </lineage>
</organism>
<feature type="domain" description="PAS" evidence="16">
    <location>
        <begin position="492"/>
        <end position="537"/>
    </location>
</feature>
<dbReference type="CDD" id="cd00130">
    <property type="entry name" value="PAS"/>
    <property type="match status" value="4"/>
</dbReference>
<dbReference type="InterPro" id="IPR011006">
    <property type="entry name" value="CheY-like_superfamily"/>
</dbReference>
<dbReference type="GO" id="GO:0000155">
    <property type="term" value="F:phosphorelay sensor kinase activity"/>
    <property type="evidence" value="ECO:0007669"/>
    <property type="project" value="InterPro"/>
</dbReference>
<evidence type="ECO:0000256" key="8">
    <source>
        <dbReference type="ARBA" id="ARBA00022840"/>
    </source>
</evidence>
<dbReference type="InterPro" id="IPR008207">
    <property type="entry name" value="Sig_transdc_His_kin_Hpt_dom"/>
</dbReference>
<dbReference type="PROSITE" id="PS50894">
    <property type="entry name" value="HPT"/>
    <property type="match status" value="1"/>
</dbReference>
<dbReference type="InterPro" id="IPR013655">
    <property type="entry name" value="PAS_fold_3"/>
</dbReference>
<keyword evidence="20" id="KW-0808">Transferase</keyword>
<feature type="modified residue" description="Phosphohistidine" evidence="12">
    <location>
        <position position="1479"/>
    </location>
</feature>
<evidence type="ECO:0000259" key="16">
    <source>
        <dbReference type="PROSITE" id="PS50112"/>
    </source>
</evidence>
<dbReference type="Gene3D" id="1.20.120.160">
    <property type="entry name" value="HPT domain"/>
    <property type="match status" value="1"/>
</dbReference>
<dbReference type="Gene3D" id="1.10.287.130">
    <property type="match status" value="1"/>
</dbReference>
<dbReference type="CDD" id="cd17546">
    <property type="entry name" value="REC_hyHK_CKI1_RcsC-like"/>
    <property type="match status" value="2"/>
</dbReference>
<dbReference type="InterPro" id="IPR004358">
    <property type="entry name" value="Sig_transdc_His_kin-like_C"/>
</dbReference>
<dbReference type="PRINTS" id="PR00344">
    <property type="entry name" value="BCTRLSENSOR"/>
</dbReference>
<feature type="domain" description="PAS" evidence="16">
    <location>
        <begin position="347"/>
        <end position="402"/>
    </location>
</feature>
<dbReference type="SMART" id="SM00388">
    <property type="entry name" value="HisKA"/>
    <property type="match status" value="1"/>
</dbReference>
<dbReference type="CDD" id="cd16922">
    <property type="entry name" value="HATPase_EvgS-ArcB-TorS-like"/>
    <property type="match status" value="1"/>
</dbReference>
<evidence type="ECO:0000256" key="13">
    <source>
        <dbReference type="PROSITE-ProRule" id="PRU00169"/>
    </source>
</evidence>
<dbReference type="Pfam" id="PF00989">
    <property type="entry name" value="PAS"/>
    <property type="match status" value="3"/>
</dbReference>
<evidence type="ECO:0000256" key="11">
    <source>
        <dbReference type="ARBA" id="ARBA00023136"/>
    </source>
</evidence>
<feature type="domain" description="PAC" evidence="17">
    <location>
        <begin position="836"/>
        <end position="888"/>
    </location>
</feature>
<feature type="domain" description="PAC" evidence="17">
    <location>
        <begin position="421"/>
        <end position="473"/>
    </location>
</feature>
<evidence type="ECO:0000256" key="1">
    <source>
        <dbReference type="ARBA" id="ARBA00000085"/>
    </source>
</evidence>
<dbReference type="InterPro" id="IPR042240">
    <property type="entry name" value="CHASE_sf"/>
</dbReference>
<gene>
    <name evidence="20" type="ORF">SAMN05216206_2080</name>
</gene>
<dbReference type="InterPro" id="IPR036641">
    <property type="entry name" value="HPT_dom_sf"/>
</dbReference>
<keyword evidence="21" id="KW-1185">Reference proteome</keyword>
<evidence type="ECO:0000256" key="10">
    <source>
        <dbReference type="ARBA" id="ARBA00023012"/>
    </source>
</evidence>
<dbReference type="InterPro" id="IPR013767">
    <property type="entry name" value="PAS_fold"/>
</dbReference>
<dbReference type="SMART" id="SM00387">
    <property type="entry name" value="HATPase_c"/>
    <property type="match status" value="1"/>
</dbReference>
<dbReference type="SMART" id="SM00086">
    <property type="entry name" value="PAC"/>
    <property type="match status" value="4"/>
</dbReference>
<dbReference type="NCBIfam" id="TIGR00229">
    <property type="entry name" value="sensory_box"/>
    <property type="match status" value="3"/>
</dbReference>
<dbReference type="Gene3D" id="3.40.50.2300">
    <property type="match status" value="2"/>
</dbReference>
<dbReference type="SMART" id="SM01079">
    <property type="entry name" value="CHASE"/>
    <property type="match status" value="1"/>
</dbReference>
<evidence type="ECO:0000259" key="19">
    <source>
        <dbReference type="PROSITE" id="PS50894"/>
    </source>
</evidence>
<keyword evidence="7" id="KW-0547">Nucleotide-binding</keyword>
<evidence type="ECO:0000259" key="14">
    <source>
        <dbReference type="PROSITE" id="PS50109"/>
    </source>
</evidence>
<dbReference type="EMBL" id="FOQL01000002">
    <property type="protein sequence ID" value="SFI38401.1"/>
    <property type="molecule type" value="Genomic_DNA"/>
</dbReference>
<dbReference type="PROSITE" id="PS50109">
    <property type="entry name" value="HIS_KIN"/>
    <property type="match status" value="1"/>
</dbReference>
<dbReference type="InterPro" id="IPR005467">
    <property type="entry name" value="His_kinase_dom"/>
</dbReference>
<evidence type="ECO:0000256" key="6">
    <source>
        <dbReference type="ARBA" id="ARBA00022692"/>
    </source>
</evidence>